<evidence type="ECO:0000313" key="1">
    <source>
        <dbReference type="EMBL" id="KAF4658185.1"/>
    </source>
</evidence>
<dbReference type="EMBL" id="JAAPAO010000505">
    <property type="protein sequence ID" value="KAF4658185.1"/>
    <property type="molecule type" value="Genomic_DNA"/>
</dbReference>
<proteinExistence type="predicted"/>
<dbReference type="Proteomes" id="UP000591131">
    <property type="component" value="Unassembled WGS sequence"/>
</dbReference>
<dbReference type="Gene3D" id="3.80.10.10">
    <property type="entry name" value="Ribonuclease Inhibitor"/>
    <property type="match status" value="1"/>
</dbReference>
<gene>
    <name evidence="1" type="ORF">FOL47_008131</name>
</gene>
<keyword evidence="2" id="KW-1185">Reference proteome</keyword>
<accession>A0A7J6LG02</accession>
<dbReference type="InterPro" id="IPR032675">
    <property type="entry name" value="LRR_dom_sf"/>
</dbReference>
<name>A0A7J6LG02_PERCH</name>
<reference evidence="1 2" key="1">
    <citation type="submission" date="2020-04" db="EMBL/GenBank/DDBJ databases">
        <title>Perkinsus chesapeaki whole genome sequence.</title>
        <authorList>
            <person name="Bogema D.R."/>
        </authorList>
    </citation>
    <scope>NUCLEOTIDE SEQUENCE [LARGE SCALE GENOMIC DNA]</scope>
    <source>
        <strain evidence="1">ATCC PRA-425</strain>
    </source>
</reference>
<protein>
    <submittedName>
        <fullName evidence="1">Uncharacterized protein</fullName>
    </submittedName>
</protein>
<dbReference type="OrthoDB" id="10578494at2759"/>
<dbReference type="SUPFAM" id="SSF52047">
    <property type="entry name" value="RNI-like"/>
    <property type="match status" value="1"/>
</dbReference>
<comment type="caution">
    <text evidence="1">The sequence shown here is derived from an EMBL/GenBank/DDBJ whole genome shotgun (WGS) entry which is preliminary data.</text>
</comment>
<dbReference type="AlphaFoldDB" id="A0A7J6LG02"/>
<organism evidence="1 2">
    <name type="scientific">Perkinsus chesapeaki</name>
    <name type="common">Clam parasite</name>
    <name type="synonym">Perkinsus andrewsi</name>
    <dbReference type="NCBI Taxonomy" id="330153"/>
    <lineage>
        <taxon>Eukaryota</taxon>
        <taxon>Sar</taxon>
        <taxon>Alveolata</taxon>
        <taxon>Perkinsozoa</taxon>
        <taxon>Perkinsea</taxon>
        <taxon>Perkinsida</taxon>
        <taxon>Perkinsidae</taxon>
        <taxon>Perkinsus</taxon>
    </lineage>
</organism>
<evidence type="ECO:0000313" key="2">
    <source>
        <dbReference type="Proteomes" id="UP000591131"/>
    </source>
</evidence>
<sequence>MPTLEETVQLLEQAEHHDAIEICLADAKLDDVKIGEVLCPAINHSNCEVKGSLSLNDNPELTDEGVIRLCSSLEKIKCALVECVTDSFTVMSVKGTSLHDDGVADILMAFREKKLPLLELHLGELGIQGVEYLISYLSSDLAKEHLTVLCVEGIIAVENLGTHKKFQLGQREGEEGDEDEETQKAEARRNKWESAIRTKLEYTEEDITDEMEVIDKPASKGGATLAAKLRLEELLRKLQDALEKSKKILVMDVRCDDFPWIRTATKLIAAEHKIRAERATGHLSAQKRSSHLKEVELNDRRYLEAHVVPALAKAVRLCEEELLSAPMSNQRPAGAHQQLAFISSVMKGQV</sequence>